<dbReference type="InterPro" id="IPR008881">
    <property type="entry name" value="Trigger_fac_ribosome-bd_bac"/>
</dbReference>
<dbReference type="GO" id="GO:0015031">
    <property type="term" value="P:protein transport"/>
    <property type="evidence" value="ECO:0007669"/>
    <property type="project" value="InterPro"/>
</dbReference>
<dbReference type="FunFam" id="3.30.70.1050:FF:000004">
    <property type="entry name" value="Trigger factor"/>
    <property type="match status" value="1"/>
</dbReference>
<dbReference type="PANTHER" id="PTHR30560:SF4">
    <property type="entry name" value="OS01G0894700 PROTEIN"/>
    <property type="match status" value="1"/>
</dbReference>
<dbReference type="Gene3D" id="3.30.70.1050">
    <property type="entry name" value="Trigger factor ribosome-binding domain"/>
    <property type="match status" value="1"/>
</dbReference>
<dbReference type="EC" id="5.2.1.8" evidence="3"/>
<dbReference type="GO" id="GO:0003755">
    <property type="term" value="F:peptidyl-prolyl cis-trans isomerase activity"/>
    <property type="evidence" value="ECO:0007669"/>
    <property type="project" value="UniProtKB-KW"/>
</dbReference>
<protein>
    <recommendedName>
        <fullName evidence="3">peptidylprolyl isomerase</fullName>
        <ecNumber evidence="3">5.2.1.8</ecNumber>
    </recommendedName>
</protein>
<dbReference type="GO" id="GO:0044183">
    <property type="term" value="F:protein folding chaperone"/>
    <property type="evidence" value="ECO:0007669"/>
    <property type="project" value="TreeGrafter"/>
</dbReference>
<dbReference type="EMBL" id="VOIH02000003">
    <property type="protein sequence ID" value="KAF3451035.1"/>
    <property type="molecule type" value="Genomic_DNA"/>
</dbReference>
<evidence type="ECO:0000256" key="1">
    <source>
        <dbReference type="ARBA" id="ARBA00000971"/>
    </source>
</evidence>
<dbReference type="InterPro" id="IPR036611">
    <property type="entry name" value="Trigger_fac_ribosome-bd_sf"/>
</dbReference>
<dbReference type="OrthoDB" id="1918792at2759"/>
<evidence type="ECO:0000256" key="7">
    <source>
        <dbReference type="ARBA" id="ARBA00024849"/>
    </source>
</evidence>
<dbReference type="SUPFAM" id="SSF102735">
    <property type="entry name" value="Trigger factor ribosome-binding domain"/>
    <property type="match status" value="1"/>
</dbReference>
<comment type="function">
    <text evidence="7">Involved in protein export. Acts as a chaperone by maintaining the newly synthesized protein in an open conformation. Functions as a peptidyl-prolyl cis-trans isomerase.</text>
</comment>
<evidence type="ECO:0000256" key="5">
    <source>
        <dbReference type="ARBA" id="ARBA00023186"/>
    </source>
</evidence>
<comment type="similarity">
    <text evidence="2">Belongs to the FKBP-type PPIase family. Tig subfamily.</text>
</comment>
<reference evidence="9" key="1">
    <citation type="submission" date="2020-03" db="EMBL/GenBank/DDBJ databases">
        <title>A high-quality chromosome-level genome assembly of a woody plant with both climbing and erect habits, Rhamnella rubrinervis.</title>
        <authorList>
            <person name="Lu Z."/>
            <person name="Yang Y."/>
            <person name="Zhu X."/>
            <person name="Sun Y."/>
        </authorList>
    </citation>
    <scope>NUCLEOTIDE SEQUENCE</scope>
    <source>
        <strain evidence="9">BYM</strain>
        <tissue evidence="9">Leaf</tissue>
    </source>
</reference>
<keyword evidence="4" id="KW-0697">Rotamase</keyword>
<dbReference type="PANTHER" id="PTHR30560">
    <property type="entry name" value="TRIGGER FACTOR CHAPERONE AND PEPTIDYL-PROLYL CIS/TRANS ISOMERASE"/>
    <property type="match status" value="1"/>
</dbReference>
<keyword evidence="5" id="KW-0143">Chaperone</keyword>
<accession>A0A8K0HFW4</accession>
<dbReference type="InterPro" id="IPR005215">
    <property type="entry name" value="Trig_fac"/>
</dbReference>
<comment type="caution">
    <text evidence="9">The sequence shown here is derived from an EMBL/GenBank/DDBJ whole genome shotgun (WGS) entry which is preliminary data.</text>
</comment>
<dbReference type="Proteomes" id="UP000796880">
    <property type="component" value="Unassembled WGS sequence"/>
</dbReference>
<dbReference type="Pfam" id="PF05697">
    <property type="entry name" value="Trigger_N"/>
    <property type="match status" value="1"/>
</dbReference>
<name>A0A8K0HFW4_9ROSA</name>
<comment type="catalytic activity">
    <reaction evidence="1">
        <text>[protein]-peptidylproline (omega=180) = [protein]-peptidylproline (omega=0)</text>
        <dbReference type="Rhea" id="RHEA:16237"/>
        <dbReference type="Rhea" id="RHEA-COMP:10747"/>
        <dbReference type="Rhea" id="RHEA-COMP:10748"/>
        <dbReference type="ChEBI" id="CHEBI:83833"/>
        <dbReference type="ChEBI" id="CHEBI:83834"/>
        <dbReference type="EC" id="5.2.1.8"/>
    </reaction>
</comment>
<evidence type="ECO:0000256" key="4">
    <source>
        <dbReference type="ARBA" id="ARBA00023110"/>
    </source>
</evidence>
<evidence type="ECO:0000313" key="9">
    <source>
        <dbReference type="EMBL" id="KAF3451035.1"/>
    </source>
</evidence>
<gene>
    <name evidence="9" type="ORF">FNV43_RR07124</name>
</gene>
<dbReference type="GO" id="GO:0043335">
    <property type="term" value="P:protein unfolding"/>
    <property type="evidence" value="ECO:0007669"/>
    <property type="project" value="TreeGrafter"/>
</dbReference>
<evidence type="ECO:0000256" key="2">
    <source>
        <dbReference type="ARBA" id="ARBA00005464"/>
    </source>
</evidence>
<keyword evidence="10" id="KW-1185">Reference proteome</keyword>
<dbReference type="GO" id="GO:0051083">
    <property type="term" value="P:'de novo' cotranslational protein folding"/>
    <property type="evidence" value="ECO:0007669"/>
    <property type="project" value="TreeGrafter"/>
</dbReference>
<dbReference type="AlphaFoldDB" id="A0A8K0HFW4"/>
<proteinExistence type="inferred from homology"/>
<evidence type="ECO:0000259" key="8">
    <source>
        <dbReference type="Pfam" id="PF05697"/>
    </source>
</evidence>
<keyword evidence="6" id="KW-0413">Isomerase</keyword>
<dbReference type="GO" id="GO:0043022">
    <property type="term" value="F:ribosome binding"/>
    <property type="evidence" value="ECO:0007669"/>
    <property type="project" value="TreeGrafter"/>
</dbReference>
<evidence type="ECO:0000256" key="6">
    <source>
        <dbReference type="ARBA" id="ARBA00023235"/>
    </source>
</evidence>
<evidence type="ECO:0000256" key="3">
    <source>
        <dbReference type="ARBA" id="ARBA00013194"/>
    </source>
</evidence>
<evidence type="ECO:0000313" key="10">
    <source>
        <dbReference type="Proteomes" id="UP000796880"/>
    </source>
</evidence>
<feature type="domain" description="Trigger factor ribosome-binding bacterial" evidence="8">
    <location>
        <begin position="92"/>
        <end position="214"/>
    </location>
</feature>
<sequence>MASTMRMMTIPSQFQKLRIPEQFCVRSCWGHVITFGNATSIRLHNGQQHSLFTSLHMKSDGHLIKPIAAAGSGLEASIEDAEGAAVAMKNAKIIVESQNNHKMQLRVDLSGEETQRVFDQVLTNLARTAPPIPGFRRQKGGKTSKVPKSFLLEMLGEDRVTKFVIQEIVSSTIAQYVKKENLNVKDNKINTTQSAAELKLLFTAGNEFGFNAILELENSQAETPT</sequence>
<organism evidence="9 10">
    <name type="scientific">Rhamnella rubrinervis</name>
    <dbReference type="NCBI Taxonomy" id="2594499"/>
    <lineage>
        <taxon>Eukaryota</taxon>
        <taxon>Viridiplantae</taxon>
        <taxon>Streptophyta</taxon>
        <taxon>Embryophyta</taxon>
        <taxon>Tracheophyta</taxon>
        <taxon>Spermatophyta</taxon>
        <taxon>Magnoliopsida</taxon>
        <taxon>eudicotyledons</taxon>
        <taxon>Gunneridae</taxon>
        <taxon>Pentapetalae</taxon>
        <taxon>rosids</taxon>
        <taxon>fabids</taxon>
        <taxon>Rosales</taxon>
        <taxon>Rhamnaceae</taxon>
        <taxon>rhamnoid group</taxon>
        <taxon>Rhamneae</taxon>
        <taxon>Rhamnella</taxon>
    </lineage>
</organism>